<name>A0A7S0SEJ5_9CHLO</name>
<dbReference type="PANTHER" id="PTHR11693:SF22">
    <property type="entry name" value="ATP SYNTHASE SUBUNIT GAMMA, MITOCHONDRIAL"/>
    <property type="match status" value="1"/>
</dbReference>
<reference evidence="10" key="1">
    <citation type="submission" date="2021-01" db="EMBL/GenBank/DDBJ databases">
        <authorList>
            <person name="Corre E."/>
            <person name="Pelletier E."/>
            <person name="Niang G."/>
            <person name="Scheremetjew M."/>
            <person name="Finn R."/>
            <person name="Kale V."/>
            <person name="Holt S."/>
            <person name="Cochrane G."/>
            <person name="Meng A."/>
            <person name="Brown T."/>
            <person name="Cohen L."/>
        </authorList>
    </citation>
    <scope>NUCLEOTIDE SEQUENCE</scope>
    <source>
        <strain evidence="10">SL-175</strain>
    </source>
</reference>
<organism evidence="10">
    <name type="scientific">Mantoniella antarctica</name>
    <dbReference type="NCBI Taxonomy" id="81844"/>
    <lineage>
        <taxon>Eukaryota</taxon>
        <taxon>Viridiplantae</taxon>
        <taxon>Chlorophyta</taxon>
        <taxon>Mamiellophyceae</taxon>
        <taxon>Mamiellales</taxon>
        <taxon>Mamiellaceae</taxon>
        <taxon>Mantoniella</taxon>
    </lineage>
</organism>
<dbReference type="PANTHER" id="PTHR11693">
    <property type="entry name" value="ATP SYNTHASE GAMMA CHAIN"/>
    <property type="match status" value="1"/>
</dbReference>
<evidence type="ECO:0000256" key="9">
    <source>
        <dbReference type="RuleBase" id="RU004001"/>
    </source>
</evidence>
<keyword evidence="8 9" id="KW-0066">ATP synthesis</keyword>
<accession>A0A7S0SEJ5</accession>
<dbReference type="PROSITE" id="PS00153">
    <property type="entry name" value="ATPASE_GAMMA"/>
    <property type="match status" value="1"/>
</dbReference>
<keyword evidence="7 9" id="KW-0139">CF(1)</keyword>
<dbReference type="GO" id="GO:0005739">
    <property type="term" value="C:mitochondrion"/>
    <property type="evidence" value="ECO:0007669"/>
    <property type="project" value="UniProtKB-ARBA"/>
</dbReference>
<dbReference type="InterPro" id="IPR000131">
    <property type="entry name" value="ATP_synth_F1_gsu"/>
</dbReference>
<evidence type="ECO:0000256" key="3">
    <source>
        <dbReference type="ARBA" id="ARBA00022448"/>
    </source>
</evidence>
<dbReference type="InterPro" id="IPR035968">
    <property type="entry name" value="ATP_synth_F1_ATPase_gsu"/>
</dbReference>
<proteinExistence type="inferred from homology"/>
<evidence type="ECO:0000256" key="1">
    <source>
        <dbReference type="ARBA" id="ARBA00004170"/>
    </source>
</evidence>
<dbReference type="FunFam" id="1.10.287.80:FF:000001">
    <property type="entry name" value="ATP synthase gamma chain"/>
    <property type="match status" value="1"/>
</dbReference>
<sequence length="336" mass="36510">MSGNGLRRTATLLRQLRSNNATAIRGAPAFQMTSVQSVGEMGRSAANESAPYGSRFVSLQIVQQRMKSVGNIQKITAAMKMVAASRLKGAQVKMEKSRGLVMPLIRLLGDLPGVEAEKTMLVPISSDKGLCGGINTTVVKYSKAVLKLNEGKERNVSSMSIVGEKARAQLVKAYAESVKNVIVDLTKVPLTFATASLVTDSIMAEGAEKHQVIYNRFQSVISFRPTVATVCSSETYEKAAENGLNKFDEYELEGPERSEFLLDLSEFKMGAVVYNALCENSTSELGSRMQSMENSTKNAKDMLGRLTLLYNRTRQASITTELIEIISGASALEAKK</sequence>
<dbReference type="EMBL" id="HBFC01012837">
    <property type="protein sequence ID" value="CAD8704795.1"/>
    <property type="molecule type" value="Transcribed_RNA"/>
</dbReference>
<evidence type="ECO:0000256" key="8">
    <source>
        <dbReference type="ARBA" id="ARBA00023310"/>
    </source>
</evidence>
<dbReference type="Gene3D" id="1.10.287.80">
    <property type="entry name" value="ATP synthase, gamma subunit, helix hairpin domain"/>
    <property type="match status" value="1"/>
</dbReference>
<keyword evidence="5 9" id="KW-0406">Ion transport</keyword>
<dbReference type="PRINTS" id="PR00126">
    <property type="entry name" value="ATPASEGAMMA"/>
</dbReference>
<evidence type="ECO:0000256" key="5">
    <source>
        <dbReference type="ARBA" id="ARBA00023065"/>
    </source>
</evidence>
<dbReference type="Pfam" id="PF00231">
    <property type="entry name" value="ATP-synt"/>
    <property type="match status" value="1"/>
</dbReference>
<dbReference type="AlphaFoldDB" id="A0A7S0SEJ5"/>
<evidence type="ECO:0000256" key="7">
    <source>
        <dbReference type="ARBA" id="ARBA00023196"/>
    </source>
</evidence>
<dbReference type="InterPro" id="IPR023632">
    <property type="entry name" value="ATP_synth_F1_gsu_CS"/>
</dbReference>
<dbReference type="SUPFAM" id="SSF52943">
    <property type="entry name" value="ATP synthase (F1-ATPase), gamma subunit"/>
    <property type="match status" value="1"/>
</dbReference>
<dbReference type="Gene3D" id="3.40.1380.10">
    <property type="match status" value="1"/>
</dbReference>
<comment type="similarity">
    <text evidence="2 9">Belongs to the ATPase gamma chain family.</text>
</comment>
<evidence type="ECO:0000256" key="6">
    <source>
        <dbReference type="ARBA" id="ARBA00023136"/>
    </source>
</evidence>
<dbReference type="GO" id="GO:0045259">
    <property type="term" value="C:proton-transporting ATP synthase complex"/>
    <property type="evidence" value="ECO:0007669"/>
    <property type="project" value="UniProtKB-KW"/>
</dbReference>
<keyword evidence="3 9" id="KW-0813">Transport</keyword>
<evidence type="ECO:0000256" key="2">
    <source>
        <dbReference type="ARBA" id="ARBA00007681"/>
    </source>
</evidence>
<evidence type="ECO:0000256" key="4">
    <source>
        <dbReference type="ARBA" id="ARBA00022781"/>
    </source>
</evidence>
<keyword evidence="4 9" id="KW-0375">Hydrogen ion transport</keyword>
<evidence type="ECO:0000313" key="10">
    <source>
        <dbReference type="EMBL" id="CAD8704795.1"/>
    </source>
</evidence>
<protein>
    <recommendedName>
        <fullName evidence="9">ATP synthase subunit gamma</fullName>
    </recommendedName>
</protein>
<keyword evidence="6" id="KW-0472">Membrane</keyword>
<gene>
    <name evidence="10" type="ORF">MANT1106_LOCUS7477</name>
</gene>
<dbReference type="PIRSF" id="PIRSF039089">
    <property type="entry name" value="ATP_synthase_gamma"/>
    <property type="match status" value="1"/>
</dbReference>
<dbReference type="CDD" id="cd12151">
    <property type="entry name" value="F1-ATPase_gamma"/>
    <property type="match status" value="1"/>
</dbReference>
<dbReference type="NCBIfam" id="TIGR01146">
    <property type="entry name" value="ATPsyn_F1gamma"/>
    <property type="match status" value="1"/>
</dbReference>
<dbReference type="GO" id="GO:0046933">
    <property type="term" value="F:proton-transporting ATP synthase activity, rotational mechanism"/>
    <property type="evidence" value="ECO:0007669"/>
    <property type="project" value="InterPro"/>
</dbReference>
<comment type="subunit">
    <text evidence="9">F-type ATPases have 2 components, CF(1) - the catalytic core - and CF(0) - the membrane proton channel. CF(1) and CF(0) have multiple subunits.</text>
</comment>
<comment type="subcellular location">
    <subcellularLocation>
        <location evidence="1">Membrane</location>
        <topology evidence="1">Peripheral membrane protein</topology>
    </subcellularLocation>
</comment>